<reference evidence="2 3" key="1">
    <citation type="journal article" date="2015" name="Genome Biol. Evol.">
        <title>Phylogenomic analyses indicate that early fungi evolved digesting cell walls of algal ancestors of land plants.</title>
        <authorList>
            <person name="Chang Y."/>
            <person name="Wang S."/>
            <person name="Sekimoto S."/>
            <person name="Aerts A.L."/>
            <person name="Choi C."/>
            <person name="Clum A."/>
            <person name="LaButti K.M."/>
            <person name="Lindquist E.A."/>
            <person name="Yee Ngan C."/>
            <person name="Ohm R.A."/>
            <person name="Salamov A.A."/>
            <person name="Grigoriev I.V."/>
            <person name="Spatafora J.W."/>
            <person name="Berbee M.L."/>
        </authorList>
    </citation>
    <scope>NUCLEOTIDE SEQUENCE [LARGE SCALE GENOMIC DNA]</scope>
    <source>
        <strain evidence="2 3">JEL478</strain>
    </source>
</reference>
<keyword evidence="3" id="KW-1185">Reference proteome</keyword>
<evidence type="ECO:0000256" key="1">
    <source>
        <dbReference type="SAM" id="MobiDB-lite"/>
    </source>
</evidence>
<dbReference type="Proteomes" id="UP000070544">
    <property type="component" value="Unassembled WGS sequence"/>
</dbReference>
<gene>
    <name evidence="2" type="ORF">M427DRAFT_177805</name>
</gene>
<dbReference type="AlphaFoldDB" id="A0A139AQT5"/>
<sequence length="193" mass="21350">MSRPSYVSPSMQWRVRSFEWSKFGLVGQLQPRPRSGDRITTFADRPTRGTSPPHESRGFRRTYSPMFRSTPFAPILMVKGVAPTSFIHLQYFDAIQDTLAPPDGVGVALQSAGPVVKVADGDDGPFVCTTQRARAIAATTKAECSPWKRWRSCVELGRWSESADVRFPSPRSDPPLMTLLTTDQCGSLLYAAP</sequence>
<proteinExistence type="predicted"/>
<evidence type="ECO:0000313" key="2">
    <source>
        <dbReference type="EMBL" id="KXS18855.1"/>
    </source>
</evidence>
<dbReference type="EMBL" id="KQ965740">
    <property type="protein sequence ID" value="KXS18855.1"/>
    <property type="molecule type" value="Genomic_DNA"/>
</dbReference>
<protein>
    <submittedName>
        <fullName evidence="2">Uncharacterized protein</fullName>
    </submittedName>
</protein>
<evidence type="ECO:0000313" key="3">
    <source>
        <dbReference type="Proteomes" id="UP000070544"/>
    </source>
</evidence>
<accession>A0A139AQT5</accession>
<organism evidence="2 3">
    <name type="scientific">Gonapodya prolifera (strain JEL478)</name>
    <name type="common">Monoblepharis prolifera</name>
    <dbReference type="NCBI Taxonomy" id="1344416"/>
    <lineage>
        <taxon>Eukaryota</taxon>
        <taxon>Fungi</taxon>
        <taxon>Fungi incertae sedis</taxon>
        <taxon>Chytridiomycota</taxon>
        <taxon>Chytridiomycota incertae sedis</taxon>
        <taxon>Monoblepharidomycetes</taxon>
        <taxon>Monoblepharidales</taxon>
        <taxon>Gonapodyaceae</taxon>
        <taxon>Gonapodya</taxon>
    </lineage>
</organism>
<feature type="region of interest" description="Disordered" evidence="1">
    <location>
        <begin position="34"/>
        <end position="60"/>
    </location>
</feature>
<name>A0A139AQT5_GONPJ</name>